<feature type="active site" description="Charge relay system" evidence="6">
    <location>
        <position position="128"/>
    </location>
</feature>
<evidence type="ECO:0000313" key="11">
    <source>
        <dbReference type="Proteomes" id="UP000824596"/>
    </source>
</evidence>
<evidence type="ECO:0000256" key="7">
    <source>
        <dbReference type="SAM" id="MobiDB-lite"/>
    </source>
</evidence>
<dbReference type="PANTHER" id="PTHR43806">
    <property type="entry name" value="PEPTIDASE S8"/>
    <property type="match status" value="1"/>
</dbReference>
<dbReference type="PANTHER" id="PTHR43806:SF66">
    <property type="entry name" value="SERIN ENDOPEPTIDASE"/>
    <property type="match status" value="1"/>
</dbReference>
<keyword evidence="4 6" id="KW-0378">Hydrolase</keyword>
<dbReference type="EMBL" id="JAIZPD010000005">
    <property type="protein sequence ID" value="KAH0963648.1"/>
    <property type="molecule type" value="Genomic_DNA"/>
</dbReference>
<feature type="domain" description="Peptidase S8/S53" evidence="8">
    <location>
        <begin position="254"/>
        <end position="300"/>
    </location>
</feature>
<dbReference type="InterPro" id="IPR036852">
    <property type="entry name" value="Peptidase_S8/S53_dom_sf"/>
</dbReference>
<keyword evidence="3" id="KW-0732">Signal</keyword>
<dbReference type="InterPro" id="IPR010435">
    <property type="entry name" value="C5a/SBT2-like_Fn3"/>
</dbReference>
<sequence>MNSWPVQTLNHTIEEDKDGKQPEEPEKQEPEQTQQRRMARRADSTNDTSGGATKGLKASWNHVMTQIDKLHKKGFRGSGIQIAVLDTGVDYNHPALGGCFGKGCKVVLGASLVPNDGDPNDPMDRHGHGTKVAGILAGYDEKDNRFVGAAPNATLAVYRVIKGNKQVEEDTLAAGWVRAYDEGAKIIVSSTGFPGFSWPYSLAATVVSRIVEKGIPCVVAIGNTGYAPFDVLNPAAGRGVTAVGAPGNSVPVPLKRGGYMNDSGTSFACPLVGGIMALIAEARGTFDPAEINSLLMANAAPQVEQSQVTGPKGLFTVMQQGGGLVQAWNAAHAATLVKPGSLHFNDTDHRPSSISLEIQNTAKSEVVYELSNIAADTMYTLDGEKFERKQHPHRRIQAEAAINFSKSSVTIGPGQSATIDVSASDPQGVDSKRLPLWSGWVAVNGSDGTSLTVPYLGLAGSLLSTSNSQDLAPSTRGEAPPVPQADGCVTSPPNLVTYAKPGIALNFLLASPQVDVYIVPLNVCPADHSQEPAPAASNQTDSSPSTGACVPESMITDIKGIKTIGQVPGRSKRYAEGASGLCGMARSLPARTLLPAGISLLLAS</sequence>
<comment type="similarity">
    <text evidence="1 6">Belongs to the peptidase S8 family.</text>
</comment>
<dbReference type="Proteomes" id="UP000824596">
    <property type="component" value="Unassembled WGS sequence"/>
</dbReference>
<dbReference type="GeneID" id="68355287"/>
<feature type="compositionally biased region" description="Polar residues" evidence="7">
    <location>
        <begin position="536"/>
        <end position="546"/>
    </location>
</feature>
<keyword evidence="5 6" id="KW-0720">Serine protease</keyword>
<dbReference type="InterPro" id="IPR034187">
    <property type="entry name" value="Peptidases_S8_5"/>
</dbReference>
<reference evidence="10" key="1">
    <citation type="submission" date="2021-09" db="EMBL/GenBank/DDBJ databases">
        <title>A high-quality genome of the endoparasitic fungus Hirsutella rhossiliensis with a comparison of Hirsutella genomes reveals transposable elements contributing to genome size variation.</title>
        <authorList>
            <person name="Lin R."/>
            <person name="Jiao Y."/>
            <person name="Sun X."/>
            <person name="Ling J."/>
            <person name="Xie B."/>
            <person name="Cheng X."/>
        </authorList>
    </citation>
    <scope>NUCLEOTIDE SEQUENCE</scope>
    <source>
        <strain evidence="10">HR02</strain>
    </source>
</reference>
<feature type="domain" description="Peptidase S8/S53" evidence="8">
    <location>
        <begin position="77"/>
        <end position="245"/>
    </location>
</feature>
<protein>
    <submittedName>
        <fullName evidence="10">Subtilase family domain-containing protein</fullName>
    </submittedName>
</protein>
<feature type="region of interest" description="Disordered" evidence="7">
    <location>
        <begin position="1"/>
        <end position="57"/>
    </location>
</feature>
<evidence type="ECO:0000259" key="8">
    <source>
        <dbReference type="Pfam" id="PF00082"/>
    </source>
</evidence>
<dbReference type="RefSeq" id="XP_044721161.1">
    <property type="nucleotide sequence ID" value="XM_044864629.1"/>
</dbReference>
<evidence type="ECO:0000256" key="3">
    <source>
        <dbReference type="ARBA" id="ARBA00022729"/>
    </source>
</evidence>
<keyword evidence="2 6" id="KW-0645">Protease</keyword>
<dbReference type="Pfam" id="PF00082">
    <property type="entry name" value="Peptidase_S8"/>
    <property type="match status" value="2"/>
</dbReference>
<dbReference type="PROSITE" id="PS00136">
    <property type="entry name" value="SUBTILASE_ASP"/>
    <property type="match status" value="1"/>
</dbReference>
<dbReference type="PROSITE" id="PS00137">
    <property type="entry name" value="SUBTILASE_HIS"/>
    <property type="match status" value="1"/>
</dbReference>
<dbReference type="Pfam" id="PF06280">
    <property type="entry name" value="fn3_5"/>
    <property type="match status" value="1"/>
</dbReference>
<dbReference type="PROSITE" id="PS51892">
    <property type="entry name" value="SUBTILASE"/>
    <property type="match status" value="1"/>
</dbReference>
<evidence type="ECO:0000256" key="1">
    <source>
        <dbReference type="ARBA" id="ARBA00011073"/>
    </source>
</evidence>
<dbReference type="InterPro" id="IPR050131">
    <property type="entry name" value="Peptidase_S8_subtilisin-like"/>
</dbReference>
<dbReference type="InterPro" id="IPR023827">
    <property type="entry name" value="Peptidase_S8_Asp-AS"/>
</dbReference>
<dbReference type="GO" id="GO:0006508">
    <property type="term" value="P:proteolysis"/>
    <property type="evidence" value="ECO:0007669"/>
    <property type="project" value="UniProtKB-KW"/>
</dbReference>
<evidence type="ECO:0000256" key="5">
    <source>
        <dbReference type="ARBA" id="ARBA00022825"/>
    </source>
</evidence>
<evidence type="ECO:0000259" key="9">
    <source>
        <dbReference type="Pfam" id="PF06280"/>
    </source>
</evidence>
<evidence type="ECO:0000256" key="6">
    <source>
        <dbReference type="PROSITE-ProRule" id="PRU01240"/>
    </source>
</evidence>
<gene>
    <name evidence="10" type="ORF">HRG_06158</name>
</gene>
<proteinExistence type="inferred from homology"/>
<dbReference type="OrthoDB" id="10256524at2759"/>
<comment type="caution">
    <text evidence="10">The sequence shown here is derived from an EMBL/GenBank/DDBJ whole genome shotgun (WGS) entry which is preliminary data.</text>
</comment>
<dbReference type="GO" id="GO:0004252">
    <property type="term" value="F:serine-type endopeptidase activity"/>
    <property type="evidence" value="ECO:0007669"/>
    <property type="project" value="UniProtKB-UniRule"/>
</dbReference>
<dbReference type="SUPFAM" id="SSF52743">
    <property type="entry name" value="Subtilisin-like"/>
    <property type="match status" value="1"/>
</dbReference>
<keyword evidence="11" id="KW-1185">Reference proteome</keyword>
<dbReference type="CDD" id="cd07489">
    <property type="entry name" value="Peptidases_S8_5"/>
    <property type="match status" value="1"/>
</dbReference>
<dbReference type="AlphaFoldDB" id="A0A9P8SHZ0"/>
<feature type="region of interest" description="Disordered" evidence="7">
    <location>
        <begin position="529"/>
        <end position="549"/>
    </location>
</feature>
<accession>A0A9P8SHZ0</accession>
<dbReference type="InterPro" id="IPR000209">
    <property type="entry name" value="Peptidase_S8/S53_dom"/>
</dbReference>
<dbReference type="PRINTS" id="PR00723">
    <property type="entry name" value="SUBTILISIN"/>
</dbReference>
<organism evidence="10 11">
    <name type="scientific">Hirsutella rhossiliensis</name>
    <dbReference type="NCBI Taxonomy" id="111463"/>
    <lineage>
        <taxon>Eukaryota</taxon>
        <taxon>Fungi</taxon>
        <taxon>Dikarya</taxon>
        <taxon>Ascomycota</taxon>
        <taxon>Pezizomycotina</taxon>
        <taxon>Sordariomycetes</taxon>
        <taxon>Hypocreomycetidae</taxon>
        <taxon>Hypocreales</taxon>
        <taxon>Ophiocordycipitaceae</taxon>
        <taxon>Hirsutella</taxon>
    </lineage>
</organism>
<dbReference type="InterPro" id="IPR015500">
    <property type="entry name" value="Peptidase_S8_subtilisin-rel"/>
</dbReference>
<feature type="compositionally biased region" description="Polar residues" evidence="7">
    <location>
        <begin position="1"/>
        <end position="11"/>
    </location>
</feature>
<feature type="active site" description="Charge relay system" evidence="6">
    <location>
        <position position="86"/>
    </location>
</feature>
<dbReference type="Gene3D" id="3.40.50.200">
    <property type="entry name" value="Peptidase S8/S53 domain"/>
    <property type="match status" value="1"/>
</dbReference>
<dbReference type="GO" id="GO:0016020">
    <property type="term" value="C:membrane"/>
    <property type="evidence" value="ECO:0007669"/>
    <property type="project" value="InterPro"/>
</dbReference>
<feature type="compositionally biased region" description="Basic and acidic residues" evidence="7">
    <location>
        <begin position="12"/>
        <end position="30"/>
    </location>
</feature>
<evidence type="ECO:0000256" key="2">
    <source>
        <dbReference type="ARBA" id="ARBA00022670"/>
    </source>
</evidence>
<evidence type="ECO:0000313" key="10">
    <source>
        <dbReference type="EMBL" id="KAH0963648.1"/>
    </source>
</evidence>
<feature type="domain" description="C5a peptidase/Subtilisin-like protease SBT2-like Fn3-like" evidence="9">
    <location>
        <begin position="343"/>
        <end position="456"/>
    </location>
</feature>
<feature type="active site" description="Charge relay system" evidence="6">
    <location>
        <position position="266"/>
    </location>
</feature>
<dbReference type="InterPro" id="IPR022398">
    <property type="entry name" value="Peptidase_S8_His-AS"/>
</dbReference>
<evidence type="ECO:0000256" key="4">
    <source>
        <dbReference type="ARBA" id="ARBA00022801"/>
    </source>
</evidence>
<name>A0A9P8SHZ0_9HYPO</name>